<evidence type="ECO:0000313" key="4">
    <source>
        <dbReference type="Proteomes" id="UP000050827"/>
    </source>
</evidence>
<protein>
    <submittedName>
        <fullName evidence="3">Anti-sigma factor</fullName>
    </submittedName>
</protein>
<name>A0A0Q1BVZ0_9FLAO</name>
<sequence>MEFKLIIKKLNNTLSVEEEIIFLKWYNESTSHKDYFNSVKKNYKTDIDYIDIEKGWLRLQNSLKARKQKSHYWKYAVAGSVALLITITFLLNKEDNPQINTPIIVNNTIETGTDKATLTLEDGSEVPLEKGMTYQTDNINSNGEELIYDSKNESRNEIVYNYLTIPRGGQFFVQLSDGTQVWLNSESQLKYPVTFLPGMTRQVELVYGEAYFDVSPSTENQDSKFKVLNRNQEVEVLGTEFNIKAYKEENVIYTTLVEGEVVISNLDSKQSLVPNQQSRIHIDTKEISINEVDVYSETSWRKGFFSFKSKTLKEIMIVLSRWYDVQVEFEKVELEKVKFNGVLSKRNTIDEILTSIQNTNFINAYEIKDKTITIK</sequence>
<dbReference type="PATRIC" id="fig|1547436.3.peg.274"/>
<dbReference type="GO" id="GO:0016989">
    <property type="term" value="F:sigma factor antagonist activity"/>
    <property type="evidence" value="ECO:0007669"/>
    <property type="project" value="TreeGrafter"/>
</dbReference>
<dbReference type="STRING" id="346185.AAY42_01310"/>
<comment type="caution">
    <text evidence="3">The sequence shown here is derived from an EMBL/GenBank/DDBJ whole genome shotgun (WGS) entry which is preliminary data.</text>
</comment>
<gene>
    <name evidence="3" type="ORF">AAY42_01310</name>
</gene>
<dbReference type="Gene3D" id="3.55.50.30">
    <property type="match status" value="1"/>
</dbReference>
<dbReference type="Proteomes" id="UP000050827">
    <property type="component" value="Unassembled WGS sequence"/>
</dbReference>
<organism evidence="3 4">
    <name type="scientific">Flagellimonas eckloniae</name>
    <dbReference type="NCBI Taxonomy" id="346185"/>
    <lineage>
        <taxon>Bacteria</taxon>
        <taxon>Pseudomonadati</taxon>
        <taxon>Bacteroidota</taxon>
        <taxon>Flavobacteriia</taxon>
        <taxon>Flavobacteriales</taxon>
        <taxon>Flavobacteriaceae</taxon>
        <taxon>Flagellimonas</taxon>
    </lineage>
</organism>
<dbReference type="Pfam" id="PF04773">
    <property type="entry name" value="FecR"/>
    <property type="match status" value="1"/>
</dbReference>
<dbReference type="PIRSF" id="PIRSF018266">
    <property type="entry name" value="FecR"/>
    <property type="match status" value="1"/>
</dbReference>
<dbReference type="RefSeq" id="WP_055392210.1">
    <property type="nucleotide sequence ID" value="NZ_LCTZ01000002.1"/>
</dbReference>
<dbReference type="AlphaFoldDB" id="A0A0Q1BVZ0"/>
<dbReference type="Pfam" id="PF16344">
    <property type="entry name" value="FecR_C"/>
    <property type="match status" value="1"/>
</dbReference>
<dbReference type="PANTHER" id="PTHR30273:SF2">
    <property type="entry name" value="PROTEIN FECR"/>
    <property type="match status" value="1"/>
</dbReference>
<dbReference type="InterPro" id="IPR006860">
    <property type="entry name" value="FecR"/>
</dbReference>
<dbReference type="Gene3D" id="2.60.120.1440">
    <property type="match status" value="1"/>
</dbReference>
<dbReference type="InterPro" id="IPR012373">
    <property type="entry name" value="Ferrdict_sens_TM"/>
</dbReference>
<proteinExistence type="predicted"/>
<accession>A0A0Q1BVZ0</accession>
<feature type="domain" description="FecR protein" evidence="1">
    <location>
        <begin position="167"/>
        <end position="261"/>
    </location>
</feature>
<reference evidence="3 4" key="1">
    <citation type="submission" date="2015-04" db="EMBL/GenBank/DDBJ databases">
        <title>Complete genome of flavobacterium.</title>
        <authorList>
            <person name="Kwon Y.M."/>
            <person name="Kim S.-J."/>
        </authorList>
    </citation>
    <scope>NUCLEOTIDE SEQUENCE [LARGE SCALE GENOMIC DNA]</scope>
    <source>
        <strain evidence="3 4">DK169</strain>
    </source>
</reference>
<feature type="domain" description="Protein FecR C-terminal" evidence="2">
    <location>
        <begin position="305"/>
        <end position="374"/>
    </location>
</feature>
<evidence type="ECO:0000259" key="1">
    <source>
        <dbReference type="Pfam" id="PF04773"/>
    </source>
</evidence>
<dbReference type="EMBL" id="LCTZ01000002">
    <property type="protein sequence ID" value="KQC28686.1"/>
    <property type="molecule type" value="Genomic_DNA"/>
</dbReference>
<keyword evidence="4" id="KW-1185">Reference proteome</keyword>
<evidence type="ECO:0000313" key="3">
    <source>
        <dbReference type="EMBL" id="KQC28686.1"/>
    </source>
</evidence>
<dbReference type="OrthoDB" id="649666at2"/>
<dbReference type="PANTHER" id="PTHR30273">
    <property type="entry name" value="PERIPLASMIC SIGNAL SENSOR AND SIGMA FACTOR ACTIVATOR FECR-RELATED"/>
    <property type="match status" value="1"/>
</dbReference>
<dbReference type="InterPro" id="IPR032508">
    <property type="entry name" value="FecR_C"/>
</dbReference>
<evidence type="ECO:0000259" key="2">
    <source>
        <dbReference type="Pfam" id="PF16344"/>
    </source>
</evidence>